<name>A0A3A2Z550_9EURO</name>
<proteinExistence type="predicted"/>
<gene>
    <name evidence="1" type="ORF">PHISCL_09449</name>
</gene>
<dbReference type="EMBL" id="MVGC01000599">
    <property type="protein sequence ID" value="RJE18212.1"/>
    <property type="molecule type" value="Genomic_DNA"/>
</dbReference>
<sequence length="89" mass="10209">MEVDVEKWDIETVDTVAAGIAKKDNVEDTPQMSMSMIGGKSQPYRWCNIRYIVLSHVRYPKMISYLASFHLTEAAQTVPMKRHGVLHWA</sequence>
<evidence type="ECO:0000313" key="2">
    <source>
        <dbReference type="Proteomes" id="UP000266188"/>
    </source>
</evidence>
<accession>A0A3A2Z550</accession>
<dbReference type="Proteomes" id="UP000266188">
    <property type="component" value="Unassembled WGS sequence"/>
</dbReference>
<evidence type="ECO:0000313" key="1">
    <source>
        <dbReference type="EMBL" id="RJE18212.1"/>
    </source>
</evidence>
<dbReference type="AlphaFoldDB" id="A0A3A2Z550"/>
<keyword evidence="2" id="KW-1185">Reference proteome</keyword>
<organism evidence="1 2">
    <name type="scientific">Aspergillus sclerotialis</name>
    <dbReference type="NCBI Taxonomy" id="2070753"/>
    <lineage>
        <taxon>Eukaryota</taxon>
        <taxon>Fungi</taxon>
        <taxon>Dikarya</taxon>
        <taxon>Ascomycota</taxon>
        <taxon>Pezizomycotina</taxon>
        <taxon>Eurotiomycetes</taxon>
        <taxon>Eurotiomycetidae</taxon>
        <taxon>Eurotiales</taxon>
        <taxon>Aspergillaceae</taxon>
        <taxon>Aspergillus</taxon>
        <taxon>Aspergillus subgen. Polypaecilum</taxon>
    </lineage>
</organism>
<reference evidence="2" key="1">
    <citation type="submission" date="2017-02" db="EMBL/GenBank/DDBJ databases">
        <authorList>
            <person name="Tafer H."/>
            <person name="Lopandic K."/>
        </authorList>
    </citation>
    <scope>NUCLEOTIDE SEQUENCE [LARGE SCALE GENOMIC DNA]</scope>
    <source>
        <strain evidence="2">CBS 366.77</strain>
    </source>
</reference>
<protein>
    <submittedName>
        <fullName evidence="1">Uncharacterized protein</fullName>
    </submittedName>
</protein>
<comment type="caution">
    <text evidence="1">The sequence shown here is derived from an EMBL/GenBank/DDBJ whole genome shotgun (WGS) entry which is preliminary data.</text>
</comment>